<comment type="caution">
    <text evidence="1">The sequence shown here is derived from an EMBL/GenBank/DDBJ whole genome shotgun (WGS) entry which is preliminary data.</text>
</comment>
<accession>A0ACC1YFK9</accession>
<proteinExistence type="predicted"/>
<sequence>MGLMDFDFVPFNSAIFGSALPENRSNYFMGLSIYGDEDGITLSSTAIIKNKMEGIYEELSYVLIINNPDEQASSFEIRVWTLNAG</sequence>
<protein>
    <submittedName>
        <fullName evidence="1">Uncharacterized protein</fullName>
    </submittedName>
</protein>
<evidence type="ECO:0000313" key="1">
    <source>
        <dbReference type="EMBL" id="KAJ4722206.1"/>
    </source>
</evidence>
<dbReference type="Proteomes" id="UP001164539">
    <property type="component" value="Chromosome 3"/>
</dbReference>
<organism evidence="1 2">
    <name type="scientific">Melia azedarach</name>
    <name type="common">Chinaberry tree</name>
    <dbReference type="NCBI Taxonomy" id="155640"/>
    <lineage>
        <taxon>Eukaryota</taxon>
        <taxon>Viridiplantae</taxon>
        <taxon>Streptophyta</taxon>
        <taxon>Embryophyta</taxon>
        <taxon>Tracheophyta</taxon>
        <taxon>Spermatophyta</taxon>
        <taxon>Magnoliopsida</taxon>
        <taxon>eudicotyledons</taxon>
        <taxon>Gunneridae</taxon>
        <taxon>Pentapetalae</taxon>
        <taxon>rosids</taxon>
        <taxon>malvids</taxon>
        <taxon>Sapindales</taxon>
        <taxon>Meliaceae</taxon>
        <taxon>Melia</taxon>
    </lineage>
</organism>
<dbReference type="EMBL" id="CM051396">
    <property type="protein sequence ID" value="KAJ4722206.1"/>
    <property type="molecule type" value="Genomic_DNA"/>
</dbReference>
<name>A0ACC1YFK9_MELAZ</name>
<reference evidence="1 2" key="1">
    <citation type="journal article" date="2023" name="Science">
        <title>Complex scaffold remodeling in plant triterpene biosynthesis.</title>
        <authorList>
            <person name="De La Pena R."/>
            <person name="Hodgson H."/>
            <person name="Liu J.C."/>
            <person name="Stephenson M.J."/>
            <person name="Martin A.C."/>
            <person name="Owen C."/>
            <person name="Harkess A."/>
            <person name="Leebens-Mack J."/>
            <person name="Jimenez L.E."/>
            <person name="Osbourn A."/>
            <person name="Sattely E.S."/>
        </authorList>
    </citation>
    <scope>NUCLEOTIDE SEQUENCE [LARGE SCALE GENOMIC DNA]</scope>
    <source>
        <strain evidence="2">cv. JPN11</strain>
        <tissue evidence="1">Leaf</tissue>
    </source>
</reference>
<keyword evidence="2" id="KW-1185">Reference proteome</keyword>
<gene>
    <name evidence="1" type="ORF">OWV82_005747</name>
</gene>
<evidence type="ECO:0000313" key="2">
    <source>
        <dbReference type="Proteomes" id="UP001164539"/>
    </source>
</evidence>